<dbReference type="InterPro" id="IPR007219">
    <property type="entry name" value="XnlR_reg_dom"/>
</dbReference>
<protein>
    <recommendedName>
        <fullName evidence="11">C2H2-type domain-containing protein</fullName>
    </recommendedName>
</protein>
<evidence type="ECO:0000256" key="1">
    <source>
        <dbReference type="ARBA" id="ARBA00004123"/>
    </source>
</evidence>
<evidence type="ECO:0000256" key="4">
    <source>
        <dbReference type="ARBA" id="ARBA00022771"/>
    </source>
</evidence>
<evidence type="ECO:0000259" key="11">
    <source>
        <dbReference type="PROSITE" id="PS50157"/>
    </source>
</evidence>
<organism evidence="12 13">
    <name type="scientific">Aspergillus parasiticus</name>
    <dbReference type="NCBI Taxonomy" id="5067"/>
    <lineage>
        <taxon>Eukaryota</taxon>
        <taxon>Fungi</taxon>
        <taxon>Dikarya</taxon>
        <taxon>Ascomycota</taxon>
        <taxon>Pezizomycotina</taxon>
        <taxon>Eurotiomycetes</taxon>
        <taxon>Eurotiomycetidae</taxon>
        <taxon>Eurotiales</taxon>
        <taxon>Aspergillaceae</taxon>
        <taxon>Aspergillus</taxon>
        <taxon>Aspergillus subgen. Circumdati</taxon>
    </lineage>
</organism>
<evidence type="ECO:0000313" key="13">
    <source>
        <dbReference type="Proteomes" id="UP000326532"/>
    </source>
</evidence>
<evidence type="ECO:0000313" key="12">
    <source>
        <dbReference type="EMBL" id="KAB8201004.1"/>
    </source>
</evidence>
<dbReference type="GO" id="GO:0000785">
    <property type="term" value="C:chromatin"/>
    <property type="evidence" value="ECO:0007669"/>
    <property type="project" value="TreeGrafter"/>
</dbReference>
<dbReference type="PROSITE" id="PS00028">
    <property type="entry name" value="ZINC_FINGER_C2H2_1"/>
    <property type="match status" value="1"/>
</dbReference>
<dbReference type="SUPFAM" id="SSF57667">
    <property type="entry name" value="beta-beta-alpha zinc fingers"/>
    <property type="match status" value="1"/>
</dbReference>
<comment type="subcellular location">
    <subcellularLocation>
        <location evidence="1">Nucleus</location>
    </subcellularLocation>
</comment>
<dbReference type="InterPro" id="IPR036236">
    <property type="entry name" value="Znf_C2H2_sf"/>
</dbReference>
<keyword evidence="7" id="KW-0804">Transcription</keyword>
<dbReference type="SMART" id="SM00355">
    <property type="entry name" value="ZnF_C2H2"/>
    <property type="match status" value="2"/>
</dbReference>
<proteinExistence type="predicted"/>
<feature type="domain" description="C2H2-type" evidence="11">
    <location>
        <begin position="12"/>
        <end position="39"/>
    </location>
</feature>
<dbReference type="PANTHER" id="PTHR40626">
    <property type="entry name" value="MIP31509P"/>
    <property type="match status" value="1"/>
</dbReference>
<reference evidence="12 13" key="1">
    <citation type="submission" date="2019-04" db="EMBL/GenBank/DDBJ databases">
        <title>Fungal friends and foes A comparative genomics study of 23 Aspergillus species from section Flavi.</title>
        <authorList>
            <consortium name="DOE Joint Genome Institute"/>
            <person name="Kjaerbolling I."/>
            <person name="Vesth T.C."/>
            <person name="Frisvad J.C."/>
            <person name="Nybo J.L."/>
            <person name="Theobald S."/>
            <person name="Kildgaard S."/>
            <person name="Petersen T.I."/>
            <person name="Kuo A."/>
            <person name="Sato A."/>
            <person name="Lyhne E.K."/>
            <person name="Kogle M.E."/>
            <person name="Wiebenga A."/>
            <person name="Kun R.S."/>
            <person name="Lubbers R.J."/>
            <person name="Makela M.R."/>
            <person name="Barry K."/>
            <person name="Chovatia M."/>
            <person name="Clum A."/>
            <person name="Daum C."/>
            <person name="Haridas S."/>
            <person name="He G."/>
            <person name="LaButti K."/>
            <person name="Lipzen A."/>
            <person name="Mondo S."/>
            <person name="Pangilinan J."/>
            <person name="Riley R."/>
            <person name="Salamov A."/>
            <person name="Simmons B.A."/>
            <person name="Magnuson J.K."/>
            <person name="Henrissat B."/>
            <person name="Mortensen U.H."/>
            <person name="Larsen T.O."/>
            <person name="De vries R.P."/>
            <person name="Grigoriev I.V."/>
            <person name="Machida M."/>
            <person name="Baker S.E."/>
            <person name="Andersen M.R."/>
        </authorList>
    </citation>
    <scope>NUCLEOTIDE SEQUENCE [LARGE SCALE GENOMIC DNA]</scope>
    <source>
        <strain evidence="12 13">CBS 117618</strain>
    </source>
</reference>
<feature type="domain" description="C2H2-type" evidence="11">
    <location>
        <begin position="40"/>
        <end position="70"/>
    </location>
</feature>
<evidence type="ECO:0000256" key="10">
    <source>
        <dbReference type="SAM" id="MobiDB-lite"/>
    </source>
</evidence>
<dbReference type="GO" id="GO:0000978">
    <property type="term" value="F:RNA polymerase II cis-regulatory region sequence-specific DNA binding"/>
    <property type="evidence" value="ECO:0007669"/>
    <property type="project" value="InterPro"/>
</dbReference>
<dbReference type="InterPro" id="IPR051059">
    <property type="entry name" value="VerF-like"/>
</dbReference>
<evidence type="ECO:0000256" key="3">
    <source>
        <dbReference type="ARBA" id="ARBA00022737"/>
    </source>
</evidence>
<evidence type="ECO:0000256" key="5">
    <source>
        <dbReference type="ARBA" id="ARBA00022833"/>
    </source>
</evidence>
<gene>
    <name evidence="12" type="ORF">BDV34DRAFT_203616</name>
</gene>
<dbReference type="CDD" id="cd12148">
    <property type="entry name" value="fungal_TF_MHR"/>
    <property type="match status" value="1"/>
</dbReference>
<keyword evidence="6" id="KW-0805">Transcription regulation</keyword>
<dbReference type="PANTHER" id="PTHR40626:SF3">
    <property type="entry name" value="TRANSCRIPTION FACTOR WITH C2H2 AND ZN(2)-CYS(6) DNA BINDING DOMAIN (EUROFUNG)-RELATED"/>
    <property type="match status" value="1"/>
</dbReference>
<dbReference type="Proteomes" id="UP000326532">
    <property type="component" value="Unassembled WGS sequence"/>
</dbReference>
<evidence type="ECO:0000256" key="2">
    <source>
        <dbReference type="ARBA" id="ARBA00022723"/>
    </source>
</evidence>
<dbReference type="VEuPathDB" id="FungiDB:BDV34DRAFT_203616"/>
<keyword evidence="3" id="KW-0677">Repeat</keyword>
<dbReference type="Gene3D" id="3.30.160.60">
    <property type="entry name" value="Classic Zinc Finger"/>
    <property type="match status" value="2"/>
</dbReference>
<dbReference type="AlphaFoldDB" id="A0A5N6D6Z5"/>
<accession>A0A5N6D6Z5</accession>
<dbReference type="GO" id="GO:0005634">
    <property type="term" value="C:nucleus"/>
    <property type="evidence" value="ECO:0007669"/>
    <property type="project" value="UniProtKB-SubCell"/>
</dbReference>
<keyword evidence="8" id="KW-0539">Nucleus</keyword>
<evidence type="ECO:0000256" key="6">
    <source>
        <dbReference type="ARBA" id="ARBA00023015"/>
    </source>
</evidence>
<keyword evidence="4 9" id="KW-0863">Zinc-finger</keyword>
<sequence length="712" mass="81105">MKSVRRVKPRSVPCPLCPKSFTRTEHLQRHLGSHGVGKAVTCPECGKEFMRKDVMKRHLTKCQLKSRTMPVGEAGVTTNSLTPPEEQQIMANTDNMETPDQGTLNGINSLPTKKYSLRSGGSHPHSMEQDDMEETETSGPCLLPDSSLAELRWSDRQFEDIQLLLDPILFDKVEHNHALQLPSAVGVPCIDIDPADTFSFLARISSKESASLQTRYDCSSLLKRGWEGQGVSGDSRERQGVLPFAVPASSLTDTWPSAAICDPWYHGWLSSAQVPQPLRPAYEIIHQIRTLSQNSTIMHTWSQQVEGDCIRFFSPSNLQRFISIYWTAWHPHYPVIHKPTFSIASAPAHLTAAMAVMGACFSQNPNDNHNVKLWLNSVEEMVFSNKYFGDLMLQDPATVNIRDIVQLLQAAYCVCTFQISEGSHISRRRIRRQRFSMVVSLARDLNLFSIKHKDLDNVRGGDFCWETFIATEECIRTMLFIYIHDTGFAIFSNYPPRTRIQEMSLGMACPEACFQAQSAAECLTAIRTWTAHPLWGCRRTLREIVQVMFCKDINLDVRAYISHLGILNLWIVCSALCAEAFQINSLISVATQLQPMRTAIHNWKLAWNQRFAIQDSFGLPKEEDNMFVGIEDYWRRLGFFQNASEYWLLLNILIRRIDERQRNRHDLSVQSDVELTSSVIDRPYTPSRCDSPTMADLKNLISEHHRQFKPYA</sequence>
<dbReference type="GO" id="GO:0000981">
    <property type="term" value="F:DNA-binding transcription factor activity, RNA polymerase II-specific"/>
    <property type="evidence" value="ECO:0007669"/>
    <property type="project" value="InterPro"/>
</dbReference>
<evidence type="ECO:0000256" key="7">
    <source>
        <dbReference type="ARBA" id="ARBA00023163"/>
    </source>
</evidence>
<keyword evidence="13" id="KW-1185">Reference proteome</keyword>
<dbReference type="PROSITE" id="PS50157">
    <property type="entry name" value="ZINC_FINGER_C2H2_2"/>
    <property type="match status" value="2"/>
</dbReference>
<dbReference type="InterPro" id="IPR013087">
    <property type="entry name" value="Znf_C2H2_type"/>
</dbReference>
<dbReference type="Pfam" id="PF00096">
    <property type="entry name" value="zf-C2H2"/>
    <property type="match status" value="1"/>
</dbReference>
<feature type="region of interest" description="Disordered" evidence="10">
    <location>
        <begin position="117"/>
        <end position="139"/>
    </location>
</feature>
<keyword evidence="2" id="KW-0479">Metal-binding</keyword>
<evidence type="ECO:0000256" key="9">
    <source>
        <dbReference type="PROSITE-ProRule" id="PRU00042"/>
    </source>
</evidence>
<dbReference type="EMBL" id="ML735029">
    <property type="protein sequence ID" value="KAB8201004.1"/>
    <property type="molecule type" value="Genomic_DNA"/>
</dbReference>
<evidence type="ECO:0000256" key="8">
    <source>
        <dbReference type="ARBA" id="ARBA00023242"/>
    </source>
</evidence>
<dbReference type="GO" id="GO:0008270">
    <property type="term" value="F:zinc ion binding"/>
    <property type="evidence" value="ECO:0007669"/>
    <property type="project" value="UniProtKB-KW"/>
</dbReference>
<name>A0A5N6D6Z5_ASPPA</name>
<dbReference type="Pfam" id="PF04082">
    <property type="entry name" value="Fungal_trans"/>
    <property type="match status" value="1"/>
</dbReference>
<dbReference type="GO" id="GO:0006351">
    <property type="term" value="P:DNA-templated transcription"/>
    <property type="evidence" value="ECO:0007669"/>
    <property type="project" value="InterPro"/>
</dbReference>
<keyword evidence="5" id="KW-0862">Zinc</keyword>